<dbReference type="PANTHER" id="PTHR47526:SF3">
    <property type="entry name" value="PHD-TYPE DOMAIN-CONTAINING PROTEIN"/>
    <property type="match status" value="1"/>
</dbReference>
<gene>
    <name evidence="1" type="ORF">KUTeg_019099</name>
</gene>
<protein>
    <recommendedName>
        <fullName evidence="3">SWIM-type domain-containing protein</fullName>
    </recommendedName>
</protein>
<keyword evidence="2" id="KW-1185">Reference proteome</keyword>
<dbReference type="EMBL" id="JARBDR010000917">
    <property type="protein sequence ID" value="KAJ8302703.1"/>
    <property type="molecule type" value="Genomic_DNA"/>
</dbReference>
<sequence length="427" mass="47203">MATRETLNKLTKTALKELAGEYNIDTDKKKKSDIVSELLTCQVPTAALIPVVNQVCDTEGLLPKLKENLPPFNKVSYSTHAIKIPSVSFASIYHFMILRETESGRRVHNFRGLDRAVKHYDAGDVQNIEFAQVDETTVYIKGSCNASMKKTVYQVYVCASFSPDSKDTVDYAYCQCPIGLAQSCSHIGGLLFALSILKRGQQPDDSSCTSKLCQWKIPRQNIKPQPASSLKIAKPKLKIDGSAATTLSSSAVSIDFDPRHSDDRSFNLDWSLNQLRELKTIFPKTAMSHLWNIPDEVPDAVCEEEMEISIYPLEEKMLQMIFKENNCKGRITSSIFGDVLAAGLSANSLVKQITEGSNLESIEATGLTLCKTHSFIGASSDGKVTDGTDVGVLEIKCPFSVGGTRSVNTQYHLIKFEQLLWVLLGIW</sequence>
<dbReference type="Gene3D" id="3.90.320.10">
    <property type="match status" value="1"/>
</dbReference>
<accession>A0ABQ9EBI4</accession>
<evidence type="ECO:0000313" key="2">
    <source>
        <dbReference type="Proteomes" id="UP001217089"/>
    </source>
</evidence>
<comment type="caution">
    <text evidence="1">The sequence shown here is derived from an EMBL/GenBank/DDBJ whole genome shotgun (WGS) entry which is preliminary data.</text>
</comment>
<dbReference type="InterPro" id="IPR011604">
    <property type="entry name" value="PDDEXK-like_dom_sf"/>
</dbReference>
<dbReference type="Proteomes" id="UP001217089">
    <property type="component" value="Unassembled WGS sequence"/>
</dbReference>
<dbReference type="PANTHER" id="PTHR47526">
    <property type="entry name" value="ATP-DEPENDENT DNA HELICASE"/>
    <property type="match status" value="1"/>
</dbReference>
<name>A0ABQ9EBI4_TEGGR</name>
<organism evidence="1 2">
    <name type="scientific">Tegillarca granosa</name>
    <name type="common">Malaysian cockle</name>
    <name type="synonym">Anadara granosa</name>
    <dbReference type="NCBI Taxonomy" id="220873"/>
    <lineage>
        <taxon>Eukaryota</taxon>
        <taxon>Metazoa</taxon>
        <taxon>Spiralia</taxon>
        <taxon>Lophotrochozoa</taxon>
        <taxon>Mollusca</taxon>
        <taxon>Bivalvia</taxon>
        <taxon>Autobranchia</taxon>
        <taxon>Pteriomorphia</taxon>
        <taxon>Arcoida</taxon>
        <taxon>Arcoidea</taxon>
        <taxon>Arcidae</taxon>
        <taxon>Tegillarca</taxon>
    </lineage>
</organism>
<evidence type="ECO:0008006" key="3">
    <source>
        <dbReference type="Google" id="ProtNLM"/>
    </source>
</evidence>
<proteinExistence type="predicted"/>
<reference evidence="1 2" key="1">
    <citation type="submission" date="2022-12" db="EMBL/GenBank/DDBJ databases">
        <title>Chromosome-level genome of Tegillarca granosa.</title>
        <authorList>
            <person name="Kim J."/>
        </authorList>
    </citation>
    <scope>NUCLEOTIDE SEQUENCE [LARGE SCALE GENOMIC DNA]</scope>
    <source>
        <strain evidence="1">Teg-2019</strain>
        <tissue evidence="1">Adductor muscle</tissue>
    </source>
</reference>
<evidence type="ECO:0000313" key="1">
    <source>
        <dbReference type="EMBL" id="KAJ8302703.1"/>
    </source>
</evidence>